<gene>
    <name evidence="1" type="ORF">G6Z34_13355</name>
</gene>
<evidence type="ECO:0000313" key="1">
    <source>
        <dbReference type="EMBL" id="NGU31072.1"/>
    </source>
</evidence>
<dbReference type="Proteomes" id="UP000481454">
    <property type="component" value="Unassembled WGS sequence"/>
</dbReference>
<proteinExistence type="predicted"/>
<reference evidence="1 2" key="1">
    <citation type="submission" date="2020-02" db="EMBL/GenBank/DDBJ databases">
        <title>Genomic Insights into the Phylogeny and Genetic Plasticity of the Human and Animal Enteric Pathogen Clostridium perfringens.</title>
        <authorList>
            <person name="Feng Y."/>
            <person name="Hu Y."/>
        </authorList>
    </citation>
    <scope>NUCLEOTIDE SEQUENCE [LARGE SCALE GENOMIC DNA]</scope>
    <source>
        <strain evidence="1 2">CP-40</strain>
    </source>
</reference>
<comment type="caution">
    <text evidence="1">The sequence shown here is derived from an EMBL/GenBank/DDBJ whole genome shotgun (WGS) entry which is preliminary data.</text>
</comment>
<evidence type="ECO:0000313" key="2">
    <source>
        <dbReference type="Proteomes" id="UP000481454"/>
    </source>
</evidence>
<organism evidence="1 2">
    <name type="scientific">Clostridium perfringens</name>
    <dbReference type="NCBI Taxonomy" id="1502"/>
    <lineage>
        <taxon>Bacteria</taxon>
        <taxon>Bacillati</taxon>
        <taxon>Bacillota</taxon>
        <taxon>Clostridia</taxon>
        <taxon>Eubacteriales</taxon>
        <taxon>Clostridiaceae</taxon>
        <taxon>Clostridium</taxon>
    </lineage>
</organism>
<dbReference type="EMBL" id="JAALLZ010000006">
    <property type="protein sequence ID" value="NGU31072.1"/>
    <property type="molecule type" value="Genomic_DNA"/>
</dbReference>
<sequence length="68" mass="8056">MNKRIFLDNFDNKEGYLHFGTHVFSIELRQLIHIDQAIALELRNKYPFLTNIQIAKIINNQNKISNNN</sequence>
<protein>
    <submittedName>
        <fullName evidence="1">Uncharacterized protein</fullName>
    </submittedName>
</protein>
<accession>A0AAP7BWQ7</accession>
<name>A0AAP7BWQ7_CLOPF</name>
<dbReference type="AlphaFoldDB" id="A0AAP7BWQ7"/>
<dbReference type="RefSeq" id="WP_164801004.1">
    <property type="nucleotide sequence ID" value="NZ_JAALLZ010000006.1"/>
</dbReference>